<proteinExistence type="predicted"/>
<comment type="caution">
    <text evidence="1">The sequence shown here is derived from an EMBL/GenBank/DDBJ whole genome shotgun (WGS) entry which is preliminary data.</text>
</comment>
<organism evidence="1 2">
    <name type="scientific">Diphasiastrum complanatum</name>
    <name type="common">Issler's clubmoss</name>
    <name type="synonym">Lycopodium complanatum</name>
    <dbReference type="NCBI Taxonomy" id="34168"/>
    <lineage>
        <taxon>Eukaryota</taxon>
        <taxon>Viridiplantae</taxon>
        <taxon>Streptophyta</taxon>
        <taxon>Embryophyta</taxon>
        <taxon>Tracheophyta</taxon>
        <taxon>Lycopodiopsida</taxon>
        <taxon>Lycopodiales</taxon>
        <taxon>Lycopodiaceae</taxon>
        <taxon>Lycopodioideae</taxon>
        <taxon>Diphasiastrum</taxon>
    </lineage>
</organism>
<accession>A0ACC2DXP5</accession>
<evidence type="ECO:0000313" key="2">
    <source>
        <dbReference type="Proteomes" id="UP001162992"/>
    </source>
</evidence>
<name>A0ACC2DXP5_DIPCM</name>
<gene>
    <name evidence="1" type="ORF">O6H91_04G069200</name>
</gene>
<evidence type="ECO:0000313" key="1">
    <source>
        <dbReference type="EMBL" id="KAJ7559079.1"/>
    </source>
</evidence>
<keyword evidence="2" id="KW-1185">Reference proteome</keyword>
<reference evidence="2" key="1">
    <citation type="journal article" date="2024" name="Proc. Natl. Acad. Sci. U.S.A.">
        <title>Extraordinary preservation of gene collinearity over three hundred million years revealed in homosporous lycophytes.</title>
        <authorList>
            <person name="Li C."/>
            <person name="Wickell D."/>
            <person name="Kuo L.Y."/>
            <person name="Chen X."/>
            <person name="Nie B."/>
            <person name="Liao X."/>
            <person name="Peng D."/>
            <person name="Ji J."/>
            <person name="Jenkins J."/>
            <person name="Williams M."/>
            <person name="Shu S."/>
            <person name="Plott C."/>
            <person name="Barry K."/>
            <person name="Rajasekar S."/>
            <person name="Grimwood J."/>
            <person name="Han X."/>
            <person name="Sun S."/>
            <person name="Hou Z."/>
            <person name="He W."/>
            <person name="Dai G."/>
            <person name="Sun C."/>
            <person name="Schmutz J."/>
            <person name="Leebens-Mack J.H."/>
            <person name="Li F.W."/>
            <person name="Wang L."/>
        </authorList>
    </citation>
    <scope>NUCLEOTIDE SEQUENCE [LARGE SCALE GENOMIC DNA]</scope>
    <source>
        <strain evidence="2">cv. PW_Plant_1</strain>
    </source>
</reference>
<dbReference type="Proteomes" id="UP001162992">
    <property type="component" value="Chromosome 4"/>
</dbReference>
<dbReference type="EMBL" id="CM055095">
    <property type="protein sequence ID" value="KAJ7559079.1"/>
    <property type="molecule type" value="Genomic_DNA"/>
</dbReference>
<sequence length="320" mass="33977">MGAPKQKWTQEEEAALRAGVEKYGPGKWRAIQKDSTLGPCLASRSNVDLKDKWRNISASVNGTGSRSSKSVASPAGPGMMKLMEEAVSVTPLAMEAPDFLEDVAPLTITNGTELSHNAVDKRSLGSNYDALVLEAVLTLKDPAGSSNSAIASYIEEHHAVPSNFRRLLGSKLKTLISQGKLMKVLQNYKIPETETPSGESSPKIVRSQRVEQEEAERLPSIYNDTAKKSRTDLGLKKPKVDGELAILRLRTADEAARAAAQAVAEAEAAAAEAEQAARVSEAAEAAAEAAEAAAEAAALALRPSRSSRAVQSQEPILVPV</sequence>
<protein>
    <submittedName>
        <fullName evidence="1">Uncharacterized protein</fullName>
    </submittedName>
</protein>